<protein>
    <submittedName>
        <fullName evidence="3">Uncharacterized protein</fullName>
    </submittedName>
</protein>
<keyword evidence="4" id="KW-1185">Reference proteome</keyword>
<reference evidence="3 4" key="1">
    <citation type="submission" date="2014-11" db="EMBL/GenBank/DDBJ databases">
        <authorList>
            <person name="Zhu J."/>
            <person name="Qi W."/>
            <person name="Song R."/>
        </authorList>
    </citation>
    <scope>NUCLEOTIDE SEQUENCE [LARGE SCALE GENOMIC DNA]</scope>
</reference>
<feature type="transmembrane region" description="Helical" evidence="2">
    <location>
        <begin position="97"/>
        <end position="118"/>
    </location>
</feature>
<keyword evidence="2" id="KW-0472">Membrane</keyword>
<name>A0A0G4E8S7_VITBC</name>
<dbReference type="InParanoid" id="A0A0G4E8S7"/>
<feature type="region of interest" description="Disordered" evidence="1">
    <location>
        <begin position="155"/>
        <end position="223"/>
    </location>
</feature>
<feature type="transmembrane region" description="Helical" evidence="2">
    <location>
        <begin position="304"/>
        <end position="324"/>
    </location>
</feature>
<feature type="transmembrane region" description="Helical" evidence="2">
    <location>
        <begin position="130"/>
        <end position="150"/>
    </location>
</feature>
<feature type="compositionally biased region" description="Polar residues" evidence="1">
    <location>
        <begin position="155"/>
        <end position="170"/>
    </location>
</feature>
<dbReference type="EMBL" id="CDMY01000022">
    <property type="protein sequence ID" value="CEL91804.1"/>
    <property type="molecule type" value="Genomic_DNA"/>
</dbReference>
<dbReference type="InterPro" id="IPR036259">
    <property type="entry name" value="MFS_trans_sf"/>
</dbReference>
<keyword evidence="2" id="KW-1133">Transmembrane helix</keyword>
<dbReference type="Proteomes" id="UP000041254">
    <property type="component" value="Unassembled WGS sequence"/>
</dbReference>
<feature type="transmembrane region" description="Helical" evidence="2">
    <location>
        <begin position="273"/>
        <end position="292"/>
    </location>
</feature>
<feature type="transmembrane region" description="Helical" evidence="2">
    <location>
        <begin position="424"/>
        <end position="445"/>
    </location>
</feature>
<proteinExistence type="predicted"/>
<feature type="transmembrane region" description="Helical" evidence="2">
    <location>
        <begin position="457"/>
        <end position="476"/>
    </location>
</feature>
<feature type="compositionally biased region" description="Pro residues" evidence="1">
    <location>
        <begin position="171"/>
        <end position="185"/>
    </location>
</feature>
<dbReference type="AlphaFoldDB" id="A0A0G4E8S7"/>
<evidence type="ECO:0000256" key="2">
    <source>
        <dbReference type="SAM" id="Phobius"/>
    </source>
</evidence>
<gene>
    <name evidence="3" type="ORF">Vbra_20007</name>
</gene>
<accession>A0A0G4E8S7</accession>
<sequence>MRSDALARSDEAEPLLSRLIRQENLEEAERESSRTSLTSLDEVPPRRSIHVVASEPHLRVEEGERIAAEAPGHIRPAPAESLHKPTYPPAYLAALNMLPQGLSAFLILGFVIFQILHVHPCKWRFKTRHLLCLALLMLGTLTFMIGAFAAQRSQGPSSMSYRHQPTATTVPPSPSPFPSPSPSPNAPSLAERTSIREDPKPKEDKKPTAQEGQGDGKPPTRRQTSPQWVLLTLLLVGRCINGIAGGNMVTSRHLFTVTTSVEHRTFYFNLQTAAGWLGMALGPVVTSSMYTCRLKIGPMIFGRFVLPQLLLLIMLLVGFCVVWGCMRESDVYGEQPREQFIKQLAQQPSLLPERRGVDDLAVVSPRPSSKSRSRLVAPKSPCDRRWLWLTCLLITASNEAHRSGWDAGIAIVEELRFDVAVPDVGYRFALVLVIVPIVQTLFFLCGGPSVLPDHYSILTCATCHFLCTVVYLPPLWRLLGVYEWHDSFQLLFWSGSIASMSFLSIVDVTNDAVPTKVEVPNDALFTRDNANFAMLNVKYSLGGWLGPWLYPYMIAKQGT</sequence>
<evidence type="ECO:0000313" key="3">
    <source>
        <dbReference type="EMBL" id="CEL91804.1"/>
    </source>
</evidence>
<evidence type="ECO:0000313" key="4">
    <source>
        <dbReference type="Proteomes" id="UP000041254"/>
    </source>
</evidence>
<keyword evidence="2" id="KW-0812">Transmembrane</keyword>
<dbReference type="Gene3D" id="1.20.1250.20">
    <property type="entry name" value="MFS general substrate transporter like domains"/>
    <property type="match status" value="1"/>
</dbReference>
<evidence type="ECO:0000256" key="1">
    <source>
        <dbReference type="SAM" id="MobiDB-lite"/>
    </source>
</evidence>
<organism evidence="3 4">
    <name type="scientific">Vitrella brassicaformis (strain CCMP3155)</name>
    <dbReference type="NCBI Taxonomy" id="1169540"/>
    <lineage>
        <taxon>Eukaryota</taxon>
        <taxon>Sar</taxon>
        <taxon>Alveolata</taxon>
        <taxon>Colpodellida</taxon>
        <taxon>Vitrellaceae</taxon>
        <taxon>Vitrella</taxon>
    </lineage>
</organism>
<feature type="compositionally biased region" description="Basic and acidic residues" evidence="1">
    <location>
        <begin position="193"/>
        <end position="208"/>
    </location>
</feature>
<dbReference type="VEuPathDB" id="CryptoDB:Vbra_20007"/>
<dbReference type="SUPFAM" id="SSF103473">
    <property type="entry name" value="MFS general substrate transporter"/>
    <property type="match status" value="1"/>
</dbReference>